<keyword evidence="4" id="KW-1185">Reference proteome</keyword>
<evidence type="ECO:0000313" key="3">
    <source>
        <dbReference type="EMBL" id="MFC6080680.1"/>
    </source>
</evidence>
<gene>
    <name evidence="3" type="ORF">ACFP1K_05885</name>
</gene>
<organism evidence="3 4">
    <name type="scientific">Sphaerisporangium aureirubrum</name>
    <dbReference type="NCBI Taxonomy" id="1544736"/>
    <lineage>
        <taxon>Bacteria</taxon>
        <taxon>Bacillati</taxon>
        <taxon>Actinomycetota</taxon>
        <taxon>Actinomycetes</taxon>
        <taxon>Streptosporangiales</taxon>
        <taxon>Streptosporangiaceae</taxon>
        <taxon>Sphaerisporangium</taxon>
    </lineage>
</organism>
<feature type="compositionally biased region" description="Basic and acidic residues" evidence="1">
    <location>
        <begin position="432"/>
        <end position="449"/>
    </location>
</feature>
<feature type="region of interest" description="Disordered" evidence="1">
    <location>
        <begin position="349"/>
        <end position="462"/>
    </location>
</feature>
<protein>
    <submittedName>
        <fullName evidence="3">Beta-propeller domain-containing protein</fullName>
    </submittedName>
</protein>
<accession>A0ABW1NBI8</accession>
<dbReference type="Proteomes" id="UP001596137">
    <property type="component" value="Unassembled WGS sequence"/>
</dbReference>
<feature type="compositionally biased region" description="Pro residues" evidence="1">
    <location>
        <begin position="408"/>
        <end position="428"/>
    </location>
</feature>
<name>A0ABW1NBI8_9ACTN</name>
<comment type="caution">
    <text evidence="3">The sequence shown here is derived from an EMBL/GenBank/DDBJ whole genome shotgun (WGS) entry which is preliminary data.</text>
</comment>
<dbReference type="SUPFAM" id="SSF51004">
    <property type="entry name" value="C-terminal (heme d1) domain of cytochrome cd1-nitrite reductase"/>
    <property type="match status" value="1"/>
</dbReference>
<evidence type="ECO:0000256" key="2">
    <source>
        <dbReference type="SAM" id="SignalP"/>
    </source>
</evidence>
<sequence length="722" mass="75941">MRTSIGTAAAAALALGLLATACTGGGTASPPTGTPEGTPVTLGNIKLVSYSGCDDMLDGLRAAAVKEVGPWGFGTDMVFRAGREVDIAAQADGKAAPAHSTTNVHEAGTDEPDVVKTDGERIVSVTRGVLRVVDASTKKVTGSLRLLPAEQSWEEGNLLVDGDRALVMFGEGSLLPLGAVAKRPAVLPGPRYVLVDLAAMKTLGSLTPAGQQVDARMVGGTARIVIRSQPVVTFPEGRPDDSERTRVERNKKAVEEAPIEAWLPSYEVTGADGTTRTERVACEQVSHPEDYTGTSLLTVHSIPLGSAIDGGEPISVAADGDTVYATPTSLYVTSNPRWWSGGRAIRTGIRLKEPPTGPGQAEATPAPIAPKVETSAPAEKIEPSNDPSMPSLLPEPSATPTSSGPTGDPTPDPTGKLPPPATEPPTGTPEPRVTEEKAPPERTEVHRFDIGSPGTPRYLTSGEVPGRLLNQYSLSEHDGYLRIATTSTGDSGIVAREGSSGVYVLKADTLEKAGEVTGLGKGERIYSVRFIGAAGYVVTFRETDPLYTLDLRDPAQPKVSGELKITGFSSYLHPAGDGRLLGIGQEASSKGQIQGTQVSLFDVSDPAAPKRLAQYHKKASSSEAEHDPHAFFYWEQSGLAVVPLNSWSGEGNSAVVLKVGADSLTEEATITHPLPKQDERSPLDPRVRRSLIIGDTLWTLSDNGLKASDATTLTEQEWVPFT</sequence>
<dbReference type="EMBL" id="JBHSRF010000006">
    <property type="protein sequence ID" value="MFC6080680.1"/>
    <property type="molecule type" value="Genomic_DNA"/>
</dbReference>
<feature type="compositionally biased region" description="Low complexity" evidence="1">
    <location>
        <begin position="394"/>
        <end position="407"/>
    </location>
</feature>
<dbReference type="InterPro" id="IPR019198">
    <property type="entry name" value="Beta_propeller_containing"/>
</dbReference>
<dbReference type="PROSITE" id="PS51257">
    <property type="entry name" value="PROKAR_LIPOPROTEIN"/>
    <property type="match status" value="1"/>
</dbReference>
<dbReference type="InterPro" id="IPR011048">
    <property type="entry name" value="Haem_d1_sf"/>
</dbReference>
<evidence type="ECO:0000256" key="1">
    <source>
        <dbReference type="SAM" id="MobiDB-lite"/>
    </source>
</evidence>
<reference evidence="4" key="1">
    <citation type="journal article" date="2019" name="Int. J. Syst. Evol. Microbiol.">
        <title>The Global Catalogue of Microorganisms (GCM) 10K type strain sequencing project: providing services to taxonomists for standard genome sequencing and annotation.</title>
        <authorList>
            <consortium name="The Broad Institute Genomics Platform"/>
            <consortium name="The Broad Institute Genome Sequencing Center for Infectious Disease"/>
            <person name="Wu L."/>
            <person name="Ma J."/>
        </authorList>
    </citation>
    <scope>NUCLEOTIDE SEQUENCE [LARGE SCALE GENOMIC DNA]</scope>
    <source>
        <strain evidence="4">JCM 30346</strain>
    </source>
</reference>
<evidence type="ECO:0000313" key="4">
    <source>
        <dbReference type="Proteomes" id="UP001596137"/>
    </source>
</evidence>
<feature type="signal peptide" evidence="2">
    <location>
        <begin position="1"/>
        <end position="21"/>
    </location>
</feature>
<proteinExistence type="predicted"/>
<keyword evidence="2" id="KW-0732">Signal</keyword>
<dbReference type="Pfam" id="PF09826">
    <property type="entry name" value="Beta_propel"/>
    <property type="match status" value="1"/>
</dbReference>
<feature type="chain" id="PRO_5047343477" evidence="2">
    <location>
        <begin position="22"/>
        <end position="722"/>
    </location>
</feature>
<dbReference type="RefSeq" id="WP_380747726.1">
    <property type="nucleotide sequence ID" value="NZ_JBHSRF010000006.1"/>
</dbReference>